<proteinExistence type="predicted"/>
<reference evidence="2" key="1">
    <citation type="journal article" date="2023" name="Mol. Phylogenet. Evol.">
        <title>Genome-scale phylogeny and comparative genomics of the fungal order Sordariales.</title>
        <authorList>
            <person name="Hensen N."/>
            <person name="Bonometti L."/>
            <person name="Westerberg I."/>
            <person name="Brannstrom I.O."/>
            <person name="Guillou S."/>
            <person name="Cros-Aarteil S."/>
            <person name="Calhoun S."/>
            <person name="Haridas S."/>
            <person name="Kuo A."/>
            <person name="Mondo S."/>
            <person name="Pangilinan J."/>
            <person name="Riley R."/>
            <person name="LaButti K."/>
            <person name="Andreopoulos B."/>
            <person name="Lipzen A."/>
            <person name="Chen C."/>
            <person name="Yan M."/>
            <person name="Daum C."/>
            <person name="Ng V."/>
            <person name="Clum A."/>
            <person name="Steindorff A."/>
            <person name="Ohm R.A."/>
            <person name="Martin F."/>
            <person name="Silar P."/>
            <person name="Natvig D.O."/>
            <person name="Lalanne C."/>
            <person name="Gautier V."/>
            <person name="Ament-Velasquez S.L."/>
            <person name="Kruys A."/>
            <person name="Hutchinson M.I."/>
            <person name="Powell A.J."/>
            <person name="Barry K."/>
            <person name="Miller A.N."/>
            <person name="Grigoriev I.V."/>
            <person name="Debuchy R."/>
            <person name="Gladieux P."/>
            <person name="Hiltunen Thoren M."/>
            <person name="Johannesson H."/>
        </authorList>
    </citation>
    <scope>NUCLEOTIDE SEQUENCE</scope>
    <source>
        <strain evidence="2">PSN243</strain>
    </source>
</reference>
<dbReference type="Proteomes" id="UP001321760">
    <property type="component" value="Unassembled WGS sequence"/>
</dbReference>
<evidence type="ECO:0000256" key="1">
    <source>
        <dbReference type="SAM" id="MobiDB-lite"/>
    </source>
</evidence>
<feature type="compositionally biased region" description="Low complexity" evidence="1">
    <location>
        <begin position="269"/>
        <end position="280"/>
    </location>
</feature>
<accession>A0AAV9H2M0</accession>
<gene>
    <name evidence="2" type="ORF">QBC34DRAFT_155501</name>
</gene>
<evidence type="ECO:0000313" key="2">
    <source>
        <dbReference type="EMBL" id="KAK4454230.1"/>
    </source>
</evidence>
<feature type="region of interest" description="Disordered" evidence="1">
    <location>
        <begin position="250"/>
        <end position="288"/>
    </location>
</feature>
<dbReference type="EMBL" id="MU865917">
    <property type="protein sequence ID" value="KAK4454230.1"/>
    <property type="molecule type" value="Genomic_DNA"/>
</dbReference>
<reference evidence="2" key="2">
    <citation type="submission" date="2023-05" db="EMBL/GenBank/DDBJ databases">
        <authorList>
            <consortium name="Lawrence Berkeley National Laboratory"/>
            <person name="Steindorff A."/>
            <person name="Hensen N."/>
            <person name="Bonometti L."/>
            <person name="Westerberg I."/>
            <person name="Brannstrom I.O."/>
            <person name="Guillou S."/>
            <person name="Cros-Aarteil S."/>
            <person name="Calhoun S."/>
            <person name="Haridas S."/>
            <person name="Kuo A."/>
            <person name="Mondo S."/>
            <person name="Pangilinan J."/>
            <person name="Riley R."/>
            <person name="Labutti K."/>
            <person name="Andreopoulos B."/>
            <person name="Lipzen A."/>
            <person name="Chen C."/>
            <person name="Yanf M."/>
            <person name="Daum C."/>
            <person name="Ng V."/>
            <person name="Clum A."/>
            <person name="Ohm R."/>
            <person name="Martin F."/>
            <person name="Silar P."/>
            <person name="Natvig D."/>
            <person name="Lalanne C."/>
            <person name="Gautier V."/>
            <person name="Ament-Velasquez S.L."/>
            <person name="Kruys A."/>
            <person name="Hutchinson M.I."/>
            <person name="Powell A.J."/>
            <person name="Barry K."/>
            <person name="Miller A.N."/>
            <person name="Grigoriev I.V."/>
            <person name="Debuchy R."/>
            <person name="Gladieux P."/>
            <person name="Thoren M.H."/>
            <person name="Johannesson H."/>
        </authorList>
    </citation>
    <scope>NUCLEOTIDE SEQUENCE</scope>
    <source>
        <strain evidence="2">PSN243</strain>
    </source>
</reference>
<protein>
    <submittedName>
        <fullName evidence="2">Uncharacterized protein</fullName>
    </submittedName>
</protein>
<keyword evidence="3" id="KW-1185">Reference proteome</keyword>
<dbReference type="AlphaFoldDB" id="A0AAV9H2M0"/>
<comment type="caution">
    <text evidence="2">The sequence shown here is derived from an EMBL/GenBank/DDBJ whole genome shotgun (WGS) entry which is preliminary data.</text>
</comment>
<evidence type="ECO:0000313" key="3">
    <source>
        <dbReference type="Proteomes" id="UP001321760"/>
    </source>
</evidence>
<name>A0AAV9H2M0_9PEZI</name>
<sequence length="303" mass="33178">MDLVTMSETDRDLGLDDLTKALSDTIRMFKEMTEKFPDTNDSLPFIFSVIKRLESHLKDAVDLYKKASDNYAESEEIKKEIAKLVPVSADVFDAKTAEVEARDRQVIADLTKNQSLLVKTRGLVSELQKRLDESHRPGATAEQKAFANVSEALGTSIEASTRDITAKLDNNTAISTEKTREVLDKLDSSSANTTAKMDDNSTKLTERIETLTAASADSIMQKLNDIERLLEASRPTGSATRSVRAATPEVTIEGETGEGRSPTIGQKRSISASNASIASNQGGNKRAKVVTEDEKLVRMHARV</sequence>
<organism evidence="2 3">
    <name type="scientific">Podospora aff. communis PSN243</name>
    <dbReference type="NCBI Taxonomy" id="3040156"/>
    <lineage>
        <taxon>Eukaryota</taxon>
        <taxon>Fungi</taxon>
        <taxon>Dikarya</taxon>
        <taxon>Ascomycota</taxon>
        <taxon>Pezizomycotina</taxon>
        <taxon>Sordariomycetes</taxon>
        <taxon>Sordariomycetidae</taxon>
        <taxon>Sordariales</taxon>
        <taxon>Podosporaceae</taxon>
        <taxon>Podospora</taxon>
    </lineage>
</organism>